<dbReference type="OrthoDB" id="8936758at2"/>
<reference evidence="5 6" key="1">
    <citation type="submission" date="2019-08" db="EMBL/GenBank/DDBJ databases">
        <authorList>
            <person name="Peeters C."/>
        </authorList>
    </citation>
    <scope>NUCLEOTIDE SEQUENCE [LARGE SCALE GENOMIC DNA]</scope>
    <source>
        <strain evidence="5 6">LMG 30175</strain>
    </source>
</reference>
<dbReference type="AlphaFoldDB" id="A0A5E4Z3B3"/>
<keyword evidence="1" id="KW-0602">Photosynthesis</keyword>
<dbReference type="Pfam" id="PF14870">
    <property type="entry name" value="PSII_BNR"/>
    <property type="match status" value="2"/>
</dbReference>
<dbReference type="PANTHER" id="PTHR47199:SF2">
    <property type="entry name" value="PHOTOSYSTEM II STABILITY_ASSEMBLY FACTOR HCF136, CHLOROPLASTIC"/>
    <property type="match status" value="1"/>
</dbReference>
<evidence type="ECO:0000313" key="5">
    <source>
        <dbReference type="EMBL" id="VVE55569.1"/>
    </source>
</evidence>
<keyword evidence="5" id="KW-0378">Hydrolase</keyword>
<dbReference type="PANTHER" id="PTHR47199">
    <property type="entry name" value="PHOTOSYSTEM II STABILITY/ASSEMBLY FACTOR HCF136, CHLOROPLASTIC"/>
    <property type="match status" value="1"/>
</dbReference>
<feature type="domain" description="Photosynthesis system II assembly factor Ycf48/Hcf136-like" evidence="4">
    <location>
        <begin position="168"/>
        <end position="326"/>
    </location>
</feature>
<gene>
    <name evidence="5" type="ORF">PTE30175_04917</name>
</gene>
<evidence type="ECO:0000256" key="2">
    <source>
        <dbReference type="ARBA" id="ARBA00023276"/>
    </source>
</evidence>
<feature type="chain" id="PRO_5022777594" evidence="3">
    <location>
        <begin position="31"/>
        <end position="364"/>
    </location>
</feature>
<keyword evidence="3" id="KW-0732">Signal</keyword>
<evidence type="ECO:0000313" key="6">
    <source>
        <dbReference type="Proteomes" id="UP000414233"/>
    </source>
</evidence>
<keyword evidence="6" id="KW-1185">Reference proteome</keyword>
<evidence type="ECO:0000256" key="3">
    <source>
        <dbReference type="SAM" id="SignalP"/>
    </source>
</evidence>
<dbReference type="EMBL" id="CABPRZ010000030">
    <property type="protein sequence ID" value="VVE55569.1"/>
    <property type="molecule type" value="Genomic_DNA"/>
</dbReference>
<dbReference type="GO" id="GO:0015979">
    <property type="term" value="P:photosynthesis"/>
    <property type="evidence" value="ECO:0007669"/>
    <property type="project" value="UniProtKB-KW"/>
</dbReference>
<dbReference type="InterPro" id="IPR015943">
    <property type="entry name" value="WD40/YVTN_repeat-like_dom_sf"/>
</dbReference>
<evidence type="ECO:0000259" key="4">
    <source>
        <dbReference type="Pfam" id="PF14870"/>
    </source>
</evidence>
<proteinExistence type="predicted"/>
<dbReference type="GO" id="GO:0016787">
    <property type="term" value="F:hydrolase activity"/>
    <property type="evidence" value="ECO:0007669"/>
    <property type="project" value="UniProtKB-KW"/>
</dbReference>
<dbReference type="GO" id="GO:0009523">
    <property type="term" value="C:photosystem II"/>
    <property type="evidence" value="ECO:0007669"/>
    <property type="project" value="UniProtKB-KW"/>
</dbReference>
<keyword evidence="2" id="KW-0604">Photosystem II</keyword>
<dbReference type="RefSeq" id="WP_150699666.1">
    <property type="nucleotide sequence ID" value="NZ_CABPRZ010000030.1"/>
</dbReference>
<dbReference type="Proteomes" id="UP000414233">
    <property type="component" value="Unassembled WGS sequence"/>
</dbReference>
<sequence length="364" mass="38713">MQTYSRRTLIRTLCVGALLGTAIAPMPTWAEPKFQDPLDLPAQMRNGISTRPMLSVARAGDALVAVGSRGLIMRSADQGKTWTQSAVPVQSDLLAVHFPNPSDGWAVGHDGVILHTSDGGKSWTKQLDGRIASGVFKQYYGAGAADPATQAAASQIERNFKAGPTLPWLDVWFDDADRGFVVGSFGMIAATVDGGKTWEPWLHRIDNEKGLNLNAVRGLGGNLYIVGEHGMVYQLDRANRRFRKTATGYAGSFFGIVGNANSLLAFGLRGVVYRSDDGGSRWEALKMPADATVTSGAVNGDAGNFVLVNSAGQFLIGDRDGRSFKVVHAASPMRYTGLALINHTAAVVTGLDGARTEMLSGTGQ</sequence>
<dbReference type="InterPro" id="IPR028203">
    <property type="entry name" value="PSII_CF48-like_dom"/>
</dbReference>
<dbReference type="Gene3D" id="2.130.10.10">
    <property type="entry name" value="YVTN repeat-like/Quinoprotein amine dehydrogenase"/>
    <property type="match status" value="2"/>
</dbReference>
<organism evidence="5 6">
    <name type="scientific">Pandoraea terrae</name>
    <dbReference type="NCBI Taxonomy" id="1537710"/>
    <lineage>
        <taxon>Bacteria</taxon>
        <taxon>Pseudomonadati</taxon>
        <taxon>Pseudomonadota</taxon>
        <taxon>Betaproteobacteria</taxon>
        <taxon>Burkholderiales</taxon>
        <taxon>Burkholderiaceae</taxon>
        <taxon>Pandoraea</taxon>
    </lineage>
</organism>
<protein>
    <submittedName>
        <fullName evidence="5">Glycosyl hydrolase</fullName>
    </submittedName>
</protein>
<evidence type="ECO:0000256" key="1">
    <source>
        <dbReference type="ARBA" id="ARBA00022531"/>
    </source>
</evidence>
<dbReference type="SUPFAM" id="SSF110296">
    <property type="entry name" value="Oligoxyloglucan reducing end-specific cellobiohydrolase"/>
    <property type="match status" value="1"/>
</dbReference>
<feature type="domain" description="Photosynthesis system II assembly factor Ycf48/Hcf136-like" evidence="4">
    <location>
        <begin position="66"/>
        <end position="125"/>
    </location>
</feature>
<name>A0A5E4Z3B3_9BURK</name>
<feature type="signal peptide" evidence="3">
    <location>
        <begin position="1"/>
        <end position="30"/>
    </location>
</feature>
<accession>A0A5E4Z3B3</accession>